<dbReference type="Proteomes" id="UP000297972">
    <property type="component" value="Unassembled WGS sequence"/>
</dbReference>
<name>A0A4Z1CSX0_9RHOB</name>
<dbReference type="InterPro" id="IPR036412">
    <property type="entry name" value="HAD-like_sf"/>
</dbReference>
<dbReference type="OrthoDB" id="9793014at2"/>
<comment type="caution">
    <text evidence="5">The sequence shown here is derived from an EMBL/GenBank/DDBJ whole genome shotgun (WGS) entry which is preliminary data.</text>
</comment>
<proteinExistence type="inferred from homology"/>
<dbReference type="SFLD" id="SFLDG01129">
    <property type="entry name" value="C1.5:_HAD__Beta-PGM__Phosphata"/>
    <property type="match status" value="1"/>
</dbReference>
<evidence type="ECO:0000313" key="6">
    <source>
        <dbReference type="Proteomes" id="UP000297972"/>
    </source>
</evidence>
<reference evidence="5 6" key="1">
    <citation type="submission" date="2019-03" db="EMBL/GenBank/DDBJ databases">
        <authorList>
            <person name="Li J."/>
        </authorList>
    </citation>
    <scope>NUCLEOTIDE SEQUENCE [LARGE SCALE GENOMIC DNA]</scope>
    <source>
        <strain evidence="5 6">3058</strain>
    </source>
</reference>
<evidence type="ECO:0000256" key="1">
    <source>
        <dbReference type="ARBA" id="ARBA00000830"/>
    </source>
</evidence>
<dbReference type="InterPro" id="IPR023214">
    <property type="entry name" value="HAD_sf"/>
</dbReference>
<dbReference type="AlphaFoldDB" id="A0A4Z1CSX0"/>
<dbReference type="PANTHER" id="PTHR43434:SF1">
    <property type="entry name" value="PHOSPHOGLYCOLATE PHOSPHATASE"/>
    <property type="match status" value="1"/>
</dbReference>
<dbReference type="InterPro" id="IPR006439">
    <property type="entry name" value="HAD-SF_hydro_IA"/>
</dbReference>
<sequence length="235" mass="24459">MAGTVVFDLDGTLADTSGDLVAAANACFRARGLGDLLDPVGDALTAFHGGRAMLRAGYGRMGPDHLLPPGAEDEDFNLLLGHYGASIAVHTTLYPGVMETLDRLAGDGHILSICTNKPEALAHQLLGALGIADRFAAMIGADTLPVKKPDPRHYRAAVEQAGGEVARSFLVGDTETDRKTAAAAGVRCVLVGFGPEGEAITRLAPDALLAHFDALPDLARDWLGQEEGGRCPPSP</sequence>
<dbReference type="EC" id="3.1.3.18" evidence="4"/>
<evidence type="ECO:0000313" key="5">
    <source>
        <dbReference type="EMBL" id="TGN68617.1"/>
    </source>
</evidence>
<keyword evidence="6" id="KW-1185">Reference proteome</keyword>
<comment type="catalytic activity">
    <reaction evidence="1">
        <text>2-phosphoglycolate + H2O = glycolate + phosphate</text>
        <dbReference type="Rhea" id="RHEA:14369"/>
        <dbReference type="ChEBI" id="CHEBI:15377"/>
        <dbReference type="ChEBI" id="CHEBI:29805"/>
        <dbReference type="ChEBI" id="CHEBI:43474"/>
        <dbReference type="ChEBI" id="CHEBI:58033"/>
        <dbReference type="EC" id="3.1.3.18"/>
    </reaction>
</comment>
<accession>A0A4Z1CSX0</accession>
<dbReference type="GO" id="GO:0008967">
    <property type="term" value="F:phosphoglycolate phosphatase activity"/>
    <property type="evidence" value="ECO:0007669"/>
    <property type="project" value="UniProtKB-EC"/>
</dbReference>
<dbReference type="InterPro" id="IPR023198">
    <property type="entry name" value="PGP-like_dom2"/>
</dbReference>
<evidence type="ECO:0000256" key="3">
    <source>
        <dbReference type="ARBA" id="ARBA00006171"/>
    </source>
</evidence>
<dbReference type="EMBL" id="SRPG01000003">
    <property type="protein sequence ID" value="TGN68617.1"/>
    <property type="molecule type" value="Genomic_DNA"/>
</dbReference>
<dbReference type="NCBIfam" id="TIGR01549">
    <property type="entry name" value="HAD-SF-IA-v1"/>
    <property type="match status" value="1"/>
</dbReference>
<dbReference type="GO" id="GO:0005829">
    <property type="term" value="C:cytosol"/>
    <property type="evidence" value="ECO:0007669"/>
    <property type="project" value="TreeGrafter"/>
</dbReference>
<dbReference type="SFLD" id="SFLDS00003">
    <property type="entry name" value="Haloacid_Dehalogenase"/>
    <property type="match status" value="1"/>
</dbReference>
<dbReference type="Gene3D" id="1.10.150.240">
    <property type="entry name" value="Putative phosphatase, domain 2"/>
    <property type="match status" value="1"/>
</dbReference>
<keyword evidence="5" id="KW-0378">Hydrolase</keyword>
<dbReference type="PRINTS" id="PR00413">
    <property type="entry name" value="HADHALOGNASE"/>
</dbReference>
<dbReference type="Pfam" id="PF00702">
    <property type="entry name" value="Hydrolase"/>
    <property type="match status" value="1"/>
</dbReference>
<organism evidence="5 6">
    <name type="scientific">Paracoccus liaowanqingii</name>
    <dbReference type="NCBI Taxonomy" id="2560053"/>
    <lineage>
        <taxon>Bacteria</taxon>
        <taxon>Pseudomonadati</taxon>
        <taxon>Pseudomonadota</taxon>
        <taxon>Alphaproteobacteria</taxon>
        <taxon>Rhodobacterales</taxon>
        <taxon>Paracoccaceae</taxon>
        <taxon>Paracoccus</taxon>
    </lineage>
</organism>
<dbReference type="InterPro" id="IPR050155">
    <property type="entry name" value="HAD-like_hydrolase_sf"/>
</dbReference>
<dbReference type="RefSeq" id="WP_135815964.1">
    <property type="nucleotide sequence ID" value="NZ_SRPG01000003.1"/>
</dbReference>
<dbReference type="Gene3D" id="3.40.50.1000">
    <property type="entry name" value="HAD superfamily/HAD-like"/>
    <property type="match status" value="1"/>
</dbReference>
<gene>
    <name evidence="5" type="ORF">E4L95_00815</name>
</gene>
<dbReference type="SUPFAM" id="SSF56784">
    <property type="entry name" value="HAD-like"/>
    <property type="match status" value="1"/>
</dbReference>
<dbReference type="PANTHER" id="PTHR43434">
    <property type="entry name" value="PHOSPHOGLYCOLATE PHOSPHATASE"/>
    <property type="match status" value="1"/>
</dbReference>
<evidence type="ECO:0000256" key="4">
    <source>
        <dbReference type="ARBA" id="ARBA00013078"/>
    </source>
</evidence>
<comment type="pathway">
    <text evidence="2">Organic acid metabolism; glycolate biosynthesis; glycolate from 2-phosphoglycolate: step 1/1.</text>
</comment>
<protein>
    <recommendedName>
        <fullName evidence="4">phosphoglycolate phosphatase</fullName>
        <ecNumber evidence="4">3.1.3.18</ecNumber>
    </recommendedName>
</protein>
<dbReference type="GO" id="GO:0006281">
    <property type="term" value="P:DNA repair"/>
    <property type="evidence" value="ECO:0007669"/>
    <property type="project" value="TreeGrafter"/>
</dbReference>
<comment type="similarity">
    <text evidence="3">Belongs to the HAD-like hydrolase superfamily. CbbY/CbbZ/Gph/YieH family.</text>
</comment>
<evidence type="ECO:0000256" key="2">
    <source>
        <dbReference type="ARBA" id="ARBA00004818"/>
    </source>
</evidence>